<comment type="caution">
    <text evidence="3">The sequence shown here is derived from an EMBL/GenBank/DDBJ whole genome shotgun (WGS) entry which is preliminary data.</text>
</comment>
<reference evidence="3 4" key="1">
    <citation type="submission" date="2021-06" db="EMBL/GenBank/DDBJ databases">
        <authorList>
            <person name="Palmer J.M."/>
        </authorList>
    </citation>
    <scope>NUCLEOTIDE SEQUENCE [LARGE SCALE GENOMIC DNA]</scope>
    <source>
        <strain evidence="3 4">GA_2019</strain>
        <tissue evidence="3">Muscle</tissue>
    </source>
</reference>
<feature type="region of interest" description="Disordered" evidence="1">
    <location>
        <begin position="63"/>
        <end position="101"/>
    </location>
</feature>
<evidence type="ECO:0000313" key="3">
    <source>
        <dbReference type="EMBL" id="MEQ2158637.1"/>
    </source>
</evidence>
<sequence length="101" mass="11077">MNPPSMIATGSMAAAICGLQLDHNDQRLSRDDLMDLLAKITSTEVVSDCLRACQEQIERVLASSLQQGQQYRPETGIRGGSKSREQQDQSSTPTDVRDVNL</sequence>
<feature type="compositionally biased region" description="Polar residues" evidence="1">
    <location>
        <begin position="63"/>
        <end position="72"/>
    </location>
</feature>
<organism evidence="3 4">
    <name type="scientific">Goodea atripinnis</name>
    <dbReference type="NCBI Taxonomy" id="208336"/>
    <lineage>
        <taxon>Eukaryota</taxon>
        <taxon>Metazoa</taxon>
        <taxon>Chordata</taxon>
        <taxon>Craniata</taxon>
        <taxon>Vertebrata</taxon>
        <taxon>Euteleostomi</taxon>
        <taxon>Actinopterygii</taxon>
        <taxon>Neopterygii</taxon>
        <taxon>Teleostei</taxon>
        <taxon>Neoteleostei</taxon>
        <taxon>Acanthomorphata</taxon>
        <taxon>Ovalentaria</taxon>
        <taxon>Atherinomorphae</taxon>
        <taxon>Cyprinodontiformes</taxon>
        <taxon>Goodeidae</taxon>
        <taxon>Goodea</taxon>
    </lineage>
</organism>
<dbReference type="Proteomes" id="UP001476798">
    <property type="component" value="Unassembled WGS sequence"/>
</dbReference>
<dbReference type="InterPro" id="IPR036915">
    <property type="entry name" value="Cyclin-like_sf"/>
</dbReference>
<gene>
    <name evidence="3" type="primary">CCND2_2</name>
    <name evidence="3" type="ORF">GOODEAATRI_014449</name>
</gene>
<dbReference type="EMBL" id="JAHRIO010001020">
    <property type="protein sequence ID" value="MEQ2158637.1"/>
    <property type="molecule type" value="Genomic_DNA"/>
</dbReference>
<evidence type="ECO:0000256" key="1">
    <source>
        <dbReference type="SAM" id="MobiDB-lite"/>
    </source>
</evidence>
<dbReference type="InterPro" id="IPR004367">
    <property type="entry name" value="Cyclin_C-dom"/>
</dbReference>
<feature type="domain" description="Cyclin C-terminal" evidence="2">
    <location>
        <begin position="2"/>
        <end position="64"/>
    </location>
</feature>
<proteinExistence type="predicted"/>
<dbReference type="Gene3D" id="1.10.472.10">
    <property type="entry name" value="Cyclin-like"/>
    <property type="match status" value="1"/>
</dbReference>
<accession>A0ABV0MKP0</accession>
<protein>
    <submittedName>
        <fullName evidence="3">G1/S-specific cyclin-D2</fullName>
    </submittedName>
</protein>
<evidence type="ECO:0000259" key="2">
    <source>
        <dbReference type="Pfam" id="PF02984"/>
    </source>
</evidence>
<dbReference type="Pfam" id="PF02984">
    <property type="entry name" value="Cyclin_C"/>
    <property type="match status" value="1"/>
</dbReference>
<name>A0ABV0MKP0_9TELE</name>
<evidence type="ECO:0000313" key="4">
    <source>
        <dbReference type="Proteomes" id="UP001476798"/>
    </source>
</evidence>
<dbReference type="SUPFAM" id="SSF47954">
    <property type="entry name" value="Cyclin-like"/>
    <property type="match status" value="1"/>
</dbReference>
<keyword evidence="4" id="KW-1185">Reference proteome</keyword>